<reference evidence="2 3" key="1">
    <citation type="submission" date="2019-09" db="EMBL/GenBank/DDBJ databases">
        <title>Non-baumannii Acinetobacter spp. carrying blaNDM-1 isolated in China.</title>
        <authorList>
            <person name="Cui C."/>
            <person name="Chen C."/>
            <person name="Sun J."/>
            <person name="Liu Y."/>
        </authorList>
    </citation>
    <scope>NUCLEOTIDE SEQUENCE [LARGE SCALE GENOMIC DNA]</scope>
    <source>
        <strain evidence="2 3">HZE23-1</strain>
    </source>
</reference>
<accession>A0AAE7BXI3</accession>
<dbReference type="Pfam" id="PF07963">
    <property type="entry name" value="N_methyl"/>
    <property type="match status" value="1"/>
</dbReference>
<evidence type="ECO:0000313" key="3">
    <source>
        <dbReference type="Proteomes" id="UP000503505"/>
    </source>
</evidence>
<gene>
    <name evidence="2" type="ORF">FSC10_12025</name>
</gene>
<dbReference type="RefSeq" id="WP_163172013.1">
    <property type="nucleotide sequence ID" value="NZ_CP044463.1"/>
</dbReference>
<evidence type="ECO:0000313" key="2">
    <source>
        <dbReference type="EMBL" id="QIC68037.1"/>
    </source>
</evidence>
<protein>
    <submittedName>
        <fullName evidence="2">Prepilin-type N-terminal cleavage/methylation domain-containing protein</fullName>
    </submittedName>
</protein>
<dbReference type="NCBIfam" id="TIGR02532">
    <property type="entry name" value="IV_pilin_GFxxxE"/>
    <property type="match status" value="1"/>
</dbReference>
<evidence type="ECO:0000256" key="1">
    <source>
        <dbReference type="SAM" id="Phobius"/>
    </source>
</evidence>
<name>A0AAE7BXI3_9GAMM</name>
<keyword evidence="1" id="KW-0812">Transmembrane</keyword>
<sequence>MKQQPLLSVSQGGFTLIESLIALLLFAIIVLGSSAAIKHMLSIQKDMNISFIVVNEMQNRLQGAHDKTDVINVCDRVLTTPYEINSSQKYYFGCSTKKISAETKTIEWPVLAVSPTSATVATNCAKGIIDPTCYVVGR</sequence>
<feature type="transmembrane region" description="Helical" evidence="1">
    <location>
        <begin position="20"/>
        <end position="37"/>
    </location>
</feature>
<dbReference type="InterPro" id="IPR012902">
    <property type="entry name" value="N_methyl_site"/>
</dbReference>
<dbReference type="Proteomes" id="UP000503505">
    <property type="component" value="Chromosome"/>
</dbReference>
<keyword evidence="1" id="KW-1133">Transmembrane helix</keyword>
<keyword evidence="1" id="KW-0472">Membrane</keyword>
<proteinExistence type="predicted"/>
<dbReference type="AlphaFoldDB" id="A0AAE7BXI3"/>
<organism evidence="2 3">
    <name type="scientific">Acinetobacter schindleri</name>
    <dbReference type="NCBI Taxonomy" id="108981"/>
    <lineage>
        <taxon>Bacteria</taxon>
        <taxon>Pseudomonadati</taxon>
        <taxon>Pseudomonadota</taxon>
        <taxon>Gammaproteobacteria</taxon>
        <taxon>Moraxellales</taxon>
        <taxon>Moraxellaceae</taxon>
        <taxon>Acinetobacter</taxon>
    </lineage>
</organism>
<dbReference type="EMBL" id="CP044463">
    <property type="protein sequence ID" value="QIC68037.1"/>
    <property type="molecule type" value="Genomic_DNA"/>
</dbReference>